<organism evidence="1 2">
    <name type="scientific">Notothenia coriiceps</name>
    <name type="common">black rockcod</name>
    <dbReference type="NCBI Taxonomy" id="8208"/>
    <lineage>
        <taxon>Eukaryota</taxon>
        <taxon>Metazoa</taxon>
        <taxon>Chordata</taxon>
        <taxon>Craniata</taxon>
        <taxon>Vertebrata</taxon>
        <taxon>Euteleostomi</taxon>
        <taxon>Actinopterygii</taxon>
        <taxon>Neopterygii</taxon>
        <taxon>Teleostei</taxon>
        <taxon>Neoteleostei</taxon>
        <taxon>Acanthomorphata</taxon>
        <taxon>Eupercaria</taxon>
        <taxon>Perciformes</taxon>
        <taxon>Notothenioidei</taxon>
        <taxon>Nototheniidae</taxon>
        <taxon>Notothenia</taxon>
    </lineage>
</organism>
<proteinExistence type="predicted"/>
<keyword evidence="1" id="KW-1185">Reference proteome</keyword>
<feature type="non-terminal residue" evidence="2">
    <location>
        <position position="78"/>
    </location>
</feature>
<dbReference type="GeneID" id="104943687"/>
<reference evidence="2" key="1">
    <citation type="submission" date="2025-08" db="UniProtKB">
        <authorList>
            <consortium name="RefSeq"/>
        </authorList>
    </citation>
    <scope>IDENTIFICATION</scope>
    <source>
        <tissue evidence="2">Muscle</tissue>
    </source>
</reference>
<gene>
    <name evidence="2" type="primary">LOC104943687</name>
</gene>
<dbReference type="RefSeq" id="XP_010767446.1">
    <property type="nucleotide sequence ID" value="XM_010769144.1"/>
</dbReference>
<dbReference type="AlphaFoldDB" id="A0A6I9MZM6"/>
<evidence type="ECO:0000313" key="1">
    <source>
        <dbReference type="Proteomes" id="UP000504611"/>
    </source>
</evidence>
<protein>
    <submittedName>
        <fullName evidence="2">TBC1 domain family member 9B-like</fullName>
    </submittedName>
</protein>
<accession>A0A6I9MZM6</accession>
<dbReference type="Proteomes" id="UP000504611">
    <property type="component" value="Unplaced"/>
</dbReference>
<sequence>MWIPPEEVLLAGPLWVSERANPFFILQRRRGHGRGGGLSGLQVVYIPWTWFWTPAPGSLPIGSSCRRLALRSTGTSQA</sequence>
<name>A0A6I9MZM6_9TELE</name>
<evidence type="ECO:0000313" key="2">
    <source>
        <dbReference type="RefSeq" id="XP_010767446.1"/>
    </source>
</evidence>
<dbReference type="KEGG" id="ncc:104943687"/>
<dbReference type="OrthoDB" id="8943395at2759"/>